<sequence>MKIQGCFLPKLSKGNWPPTFIQSKIQENLLGKQQNSRKAINKAIINQGPVLTPEQQILMCKNFTGIQESSFPMRYFGVPIIVSRLTMIECRSLIEKILAKVHNWATRNISFAQRARLINSVVFGMFNYWVSIFLLPNKPTERITQIYRNYLWSGTEDFKKVLYISGQHICRTKAKGGLGIKEFTA</sequence>
<proteinExistence type="predicted"/>
<dbReference type="Proteomes" id="UP001153076">
    <property type="component" value="Unassembled WGS sequence"/>
</dbReference>
<name>A0A9Q1JHJ5_9CARY</name>
<dbReference type="EMBL" id="JAKOGI010001452">
    <property type="protein sequence ID" value="KAJ8425552.1"/>
    <property type="molecule type" value="Genomic_DNA"/>
</dbReference>
<evidence type="ECO:0008006" key="3">
    <source>
        <dbReference type="Google" id="ProtNLM"/>
    </source>
</evidence>
<evidence type="ECO:0000313" key="1">
    <source>
        <dbReference type="EMBL" id="KAJ8425552.1"/>
    </source>
</evidence>
<evidence type="ECO:0000313" key="2">
    <source>
        <dbReference type="Proteomes" id="UP001153076"/>
    </source>
</evidence>
<dbReference type="AlphaFoldDB" id="A0A9Q1JHJ5"/>
<keyword evidence="2" id="KW-1185">Reference proteome</keyword>
<dbReference type="PANTHER" id="PTHR33116:SF80">
    <property type="entry name" value="REVERSE TRANSCRIPTASE ZINC-BINDING DOMAIN-CONTAINING PROTEIN"/>
    <property type="match status" value="1"/>
</dbReference>
<dbReference type="OrthoDB" id="1739308at2759"/>
<accession>A0A9Q1JHJ5</accession>
<reference evidence="1" key="1">
    <citation type="submission" date="2022-04" db="EMBL/GenBank/DDBJ databases">
        <title>Carnegiea gigantea Genome sequencing and assembly v2.</title>
        <authorList>
            <person name="Copetti D."/>
            <person name="Sanderson M.J."/>
            <person name="Burquez A."/>
            <person name="Wojciechowski M.F."/>
        </authorList>
    </citation>
    <scope>NUCLEOTIDE SEQUENCE</scope>
    <source>
        <strain evidence="1">SGP5-SGP5p</strain>
        <tissue evidence="1">Aerial part</tissue>
    </source>
</reference>
<gene>
    <name evidence="1" type="ORF">Cgig2_033067</name>
</gene>
<dbReference type="PANTHER" id="PTHR33116">
    <property type="entry name" value="REVERSE TRANSCRIPTASE ZINC-BINDING DOMAIN-CONTAINING PROTEIN-RELATED-RELATED"/>
    <property type="match status" value="1"/>
</dbReference>
<organism evidence="1 2">
    <name type="scientific">Carnegiea gigantea</name>
    <dbReference type="NCBI Taxonomy" id="171969"/>
    <lineage>
        <taxon>Eukaryota</taxon>
        <taxon>Viridiplantae</taxon>
        <taxon>Streptophyta</taxon>
        <taxon>Embryophyta</taxon>
        <taxon>Tracheophyta</taxon>
        <taxon>Spermatophyta</taxon>
        <taxon>Magnoliopsida</taxon>
        <taxon>eudicotyledons</taxon>
        <taxon>Gunneridae</taxon>
        <taxon>Pentapetalae</taxon>
        <taxon>Caryophyllales</taxon>
        <taxon>Cactineae</taxon>
        <taxon>Cactaceae</taxon>
        <taxon>Cactoideae</taxon>
        <taxon>Echinocereeae</taxon>
        <taxon>Carnegiea</taxon>
    </lineage>
</organism>
<comment type="caution">
    <text evidence="1">The sequence shown here is derived from an EMBL/GenBank/DDBJ whole genome shotgun (WGS) entry which is preliminary data.</text>
</comment>
<protein>
    <recommendedName>
        <fullName evidence="3">Reverse transcriptase</fullName>
    </recommendedName>
</protein>